<dbReference type="EMBL" id="ADCY02000037">
    <property type="protein sequence ID" value="EFG30219.1"/>
    <property type="molecule type" value="Genomic_DNA"/>
</dbReference>
<proteinExistence type="predicted"/>
<dbReference type="AlphaFoldDB" id="V9HB17"/>
<dbReference type="RefSeq" id="WP_002642205.1">
    <property type="nucleotide sequence ID" value="NZ_CP019448.1"/>
</dbReference>
<dbReference type="KEGG" id="smur:BWP33_08485"/>
<dbReference type="HOGENOM" id="CLU_2261936_0_0_4"/>
<keyword evidence="2" id="KW-1185">Reference proteome</keyword>
<comment type="caution">
    <text evidence="1">The sequence shown here is derived from an EMBL/GenBank/DDBJ whole genome shotgun (WGS) entry which is preliminary data.</text>
</comment>
<name>V9HB17_9NEIS</name>
<dbReference type="Proteomes" id="UP000017813">
    <property type="component" value="Unassembled WGS sequence"/>
</dbReference>
<dbReference type="STRING" id="641147.HMPREF9021_01989"/>
<evidence type="ECO:0000313" key="1">
    <source>
        <dbReference type="EMBL" id="EFG30219.1"/>
    </source>
</evidence>
<accession>V9HB17</accession>
<reference evidence="1 2" key="1">
    <citation type="submission" date="2010-03" db="EMBL/GenBank/DDBJ databases">
        <authorList>
            <consortium name="The Broad Institute Genome Sequencing Platform"/>
            <person name="Ward D."/>
            <person name="Earl A."/>
            <person name="Feldgarden M."/>
            <person name="Gevers D."/>
            <person name="Young S."/>
            <person name="Zeng Q."/>
            <person name="Koehrsen M."/>
            <person name="Alvarado L."/>
            <person name="Berlin A.M."/>
            <person name="Borenstein D."/>
            <person name="Chapman S.B."/>
            <person name="Chen Z."/>
            <person name="Engels R."/>
            <person name="Freedman E."/>
            <person name="Gellesch M."/>
            <person name="Goldberg J."/>
            <person name="Griggs A."/>
            <person name="Gujja S."/>
            <person name="Heilman E.R."/>
            <person name="Heiman D.I."/>
            <person name="Hepburn T.A."/>
            <person name="Howarth C."/>
            <person name="Jen D."/>
            <person name="Larson L."/>
            <person name="Mehta T."/>
            <person name="Park D."/>
            <person name="Pearson M."/>
            <person name="Richards J."/>
            <person name="Roberts A."/>
            <person name="Saif S."/>
            <person name="Shea T.D."/>
            <person name="Shenoy N."/>
            <person name="Sisk P."/>
            <person name="Stolte C."/>
            <person name="Sykes S.N."/>
            <person name="Walk T."/>
            <person name="White J."/>
            <person name="Yandava C."/>
            <person name="Izard J."/>
            <person name="Baranova O.V."/>
            <person name="Blanton J.M."/>
            <person name="Tanner A.C."/>
            <person name="Dewhirst F."/>
            <person name="Haas B."/>
            <person name="Nusbaum C."/>
            <person name="Birren B."/>
        </authorList>
    </citation>
    <scope>NUCLEOTIDE SEQUENCE [LARGE SCALE GENOMIC DNA]</scope>
    <source>
        <strain evidence="1 2">ATCC 29453</strain>
    </source>
</reference>
<organism evidence="1 2">
    <name type="scientific">Simonsiella muelleri ATCC 29453</name>
    <dbReference type="NCBI Taxonomy" id="641147"/>
    <lineage>
        <taxon>Bacteria</taxon>
        <taxon>Pseudomonadati</taxon>
        <taxon>Pseudomonadota</taxon>
        <taxon>Betaproteobacteria</taxon>
        <taxon>Neisseriales</taxon>
        <taxon>Neisseriaceae</taxon>
        <taxon>Simonsiella</taxon>
    </lineage>
</organism>
<gene>
    <name evidence="1" type="ORF">HMPREF9021_01989</name>
</gene>
<sequence length="104" mass="12197">MAFSAEKNNFILQEKLEEQKNLILQEKLSALAKSKGLEEIECFMNQLGAIVYIKPYEFVRFHIEIRSWSLSFINDETVDEFLNAVEKIAEAFLNNFDVFKEKVE</sequence>
<evidence type="ECO:0000313" key="2">
    <source>
        <dbReference type="Proteomes" id="UP000017813"/>
    </source>
</evidence>
<reference evidence="1 2" key="2">
    <citation type="submission" date="2011-10" db="EMBL/GenBank/DDBJ databases">
        <title>The Genome Sequence of Simonsiella muelleri ATCC 29453.</title>
        <authorList>
            <consortium name="The Broad Institute Genome Sequencing Platform"/>
            <consortium name="The Broad Institute Genome Sequencing Center for Infectious Disease"/>
            <person name="Earl A."/>
            <person name="Ward D."/>
            <person name="Feldgarden M."/>
            <person name="Gevers D."/>
            <person name="Izard J."/>
            <person name="Baranova O.V."/>
            <person name="Blanton J.M."/>
            <person name="Tanner A.C."/>
            <person name="Dewhirst F."/>
            <person name="Young S.K."/>
            <person name="Zeng Q."/>
            <person name="Gargeya S."/>
            <person name="Fitzgerald M."/>
            <person name="Haas B."/>
            <person name="Abouelleil A."/>
            <person name="Alvarado L."/>
            <person name="Arachchi H.M."/>
            <person name="Berlin A."/>
            <person name="Brown A."/>
            <person name="Chapman S.B."/>
            <person name="Chen Z."/>
            <person name="Dunbar C."/>
            <person name="Freedman E."/>
            <person name="Gearin G."/>
            <person name="Goldberg J."/>
            <person name="Griggs A."/>
            <person name="Gujja S."/>
            <person name="Heiman D."/>
            <person name="Howarth C."/>
            <person name="Larson L."/>
            <person name="Lui A."/>
            <person name="MacDonald P.J.P."/>
            <person name="Montmayeur A."/>
            <person name="Murphy C."/>
            <person name="Neiman D."/>
            <person name="Pearson M."/>
            <person name="Priest M."/>
            <person name="Roberts A."/>
            <person name="Saif S."/>
            <person name="Shea T."/>
            <person name="Shenoy N."/>
            <person name="Sisk P."/>
            <person name="Stolte C."/>
            <person name="Sykes S."/>
            <person name="Wortman J."/>
            <person name="Nusbaum C."/>
            <person name="Birren B."/>
        </authorList>
    </citation>
    <scope>NUCLEOTIDE SEQUENCE [LARGE SCALE GENOMIC DNA]</scope>
    <source>
        <strain evidence="1 2">ATCC 29453</strain>
    </source>
</reference>
<protein>
    <submittedName>
        <fullName evidence="1">Uncharacterized protein</fullName>
    </submittedName>
</protein>